<protein>
    <submittedName>
        <fullName evidence="2">Dienelactone hydrolase</fullName>
    </submittedName>
</protein>
<dbReference type="OrthoDB" id="652634at2"/>
<feature type="domain" description="KANL3/Tex30 alpha/beta hydrolase-like" evidence="1">
    <location>
        <begin position="32"/>
        <end position="213"/>
    </location>
</feature>
<dbReference type="InterPro" id="IPR046879">
    <property type="entry name" value="KANL3/Tex30_Abhydrolase"/>
</dbReference>
<dbReference type="PANTHER" id="PTHR13136:SF11">
    <property type="entry name" value="TESTIS-EXPRESSED PROTEIN 30"/>
    <property type="match status" value="1"/>
</dbReference>
<name>A0A0B2A9I6_9MICO</name>
<evidence type="ECO:0000313" key="3">
    <source>
        <dbReference type="Proteomes" id="UP000031030"/>
    </source>
</evidence>
<reference evidence="2 3" key="1">
    <citation type="submission" date="2014-11" db="EMBL/GenBank/DDBJ databases">
        <title>Genome sequence of Microbacterium mangrovi MUSC 115(T).</title>
        <authorList>
            <person name="Lee L.-H."/>
        </authorList>
    </citation>
    <scope>NUCLEOTIDE SEQUENCE [LARGE SCALE GENOMIC DNA]</scope>
    <source>
        <strain evidence="2 3">MUSC 115</strain>
    </source>
</reference>
<dbReference type="InterPro" id="IPR029058">
    <property type="entry name" value="AB_hydrolase_fold"/>
</dbReference>
<gene>
    <name evidence="2" type="ORF">LK09_05265</name>
</gene>
<evidence type="ECO:0000259" key="1">
    <source>
        <dbReference type="Pfam" id="PF20408"/>
    </source>
</evidence>
<dbReference type="SUPFAM" id="SSF53474">
    <property type="entry name" value="alpha/beta-Hydrolases"/>
    <property type="match status" value="1"/>
</dbReference>
<proteinExistence type="predicted"/>
<dbReference type="InterPro" id="IPR026555">
    <property type="entry name" value="NSL3/Tex30"/>
</dbReference>
<dbReference type="AlphaFoldDB" id="A0A0B2A9I6"/>
<sequence length="223" mass="23527">MSPDERRIRVDLAAGAVDVSAAVTTADAAWAAYVLTHGAGSRYDSPFLVDLCAALARRGVSTLRFNLPYAELGRRVPGPAAHAVTAWEQVLASAAFGDLPVWAGGRSYGGRMASLAAAEGRIAPAGLLYLSYPLHPPGRPDKPRVEHLPRITQPQVFVSGRTDPFVVPHEQLEEAVASCADARIVWVDGDHSYKVGGQKRTSAQIVDAIADVVVAALRPATAG</sequence>
<keyword evidence="3" id="KW-1185">Reference proteome</keyword>
<dbReference type="Proteomes" id="UP000031030">
    <property type="component" value="Unassembled WGS sequence"/>
</dbReference>
<organism evidence="2 3">
    <name type="scientific">Microbacterium mangrovi</name>
    <dbReference type="NCBI Taxonomy" id="1348253"/>
    <lineage>
        <taxon>Bacteria</taxon>
        <taxon>Bacillati</taxon>
        <taxon>Actinomycetota</taxon>
        <taxon>Actinomycetes</taxon>
        <taxon>Micrococcales</taxon>
        <taxon>Microbacteriaceae</taxon>
        <taxon>Microbacterium</taxon>
    </lineage>
</organism>
<dbReference type="PANTHER" id="PTHR13136">
    <property type="entry name" value="TESTIS DEVELOPMENT PROTEIN PRTD"/>
    <property type="match status" value="1"/>
</dbReference>
<dbReference type="Gene3D" id="3.40.50.1820">
    <property type="entry name" value="alpha/beta hydrolase"/>
    <property type="match status" value="1"/>
</dbReference>
<evidence type="ECO:0000313" key="2">
    <source>
        <dbReference type="EMBL" id="KHK98413.1"/>
    </source>
</evidence>
<dbReference type="EMBL" id="JTDK01000006">
    <property type="protein sequence ID" value="KHK98413.1"/>
    <property type="molecule type" value="Genomic_DNA"/>
</dbReference>
<comment type="caution">
    <text evidence="2">The sequence shown here is derived from an EMBL/GenBank/DDBJ whole genome shotgun (WGS) entry which is preliminary data.</text>
</comment>
<accession>A0A0B2A9I6</accession>
<keyword evidence="2" id="KW-0378">Hydrolase</keyword>
<dbReference type="RefSeq" id="WP_039396876.1">
    <property type="nucleotide sequence ID" value="NZ_JTDK01000006.1"/>
</dbReference>
<dbReference type="GO" id="GO:0016787">
    <property type="term" value="F:hydrolase activity"/>
    <property type="evidence" value="ECO:0007669"/>
    <property type="project" value="UniProtKB-KW"/>
</dbReference>
<dbReference type="Pfam" id="PF20408">
    <property type="entry name" value="Abhydrolase_11"/>
    <property type="match status" value="1"/>
</dbReference>